<dbReference type="Proteomes" id="UP000499080">
    <property type="component" value="Unassembled WGS sequence"/>
</dbReference>
<protein>
    <submittedName>
        <fullName evidence="1">Uncharacterized protein</fullName>
    </submittedName>
</protein>
<name>A0A4Y2SR47_ARAVE</name>
<dbReference type="AlphaFoldDB" id="A0A4Y2SR47"/>
<evidence type="ECO:0000313" key="2">
    <source>
        <dbReference type="Proteomes" id="UP000499080"/>
    </source>
</evidence>
<organism evidence="1 2">
    <name type="scientific">Araneus ventricosus</name>
    <name type="common">Orbweaver spider</name>
    <name type="synonym">Epeira ventricosa</name>
    <dbReference type="NCBI Taxonomy" id="182803"/>
    <lineage>
        <taxon>Eukaryota</taxon>
        <taxon>Metazoa</taxon>
        <taxon>Ecdysozoa</taxon>
        <taxon>Arthropoda</taxon>
        <taxon>Chelicerata</taxon>
        <taxon>Arachnida</taxon>
        <taxon>Araneae</taxon>
        <taxon>Araneomorphae</taxon>
        <taxon>Entelegynae</taxon>
        <taxon>Araneoidea</taxon>
        <taxon>Araneidae</taxon>
        <taxon>Araneus</taxon>
    </lineage>
</organism>
<evidence type="ECO:0000313" key="1">
    <source>
        <dbReference type="EMBL" id="GBN89425.1"/>
    </source>
</evidence>
<keyword evidence="2" id="KW-1185">Reference proteome</keyword>
<accession>A0A4Y2SR47</accession>
<dbReference type="EMBL" id="BGPR01022773">
    <property type="protein sequence ID" value="GBN89425.1"/>
    <property type="molecule type" value="Genomic_DNA"/>
</dbReference>
<sequence length="78" mass="9130">MKESKYRMSKNYAPTGIDYVKDCVHEHQRPCAHLHKLKHRITAAIQSKAPQMLVNAWSEIEYRLAILCATKRSEIDIY</sequence>
<reference evidence="1 2" key="1">
    <citation type="journal article" date="2019" name="Sci. Rep.">
        <title>Orb-weaving spider Araneus ventricosus genome elucidates the spidroin gene catalogue.</title>
        <authorList>
            <person name="Kono N."/>
            <person name="Nakamura H."/>
            <person name="Ohtoshi R."/>
            <person name="Moran D.A.P."/>
            <person name="Shinohara A."/>
            <person name="Yoshida Y."/>
            <person name="Fujiwara M."/>
            <person name="Mori M."/>
            <person name="Tomita M."/>
            <person name="Arakawa K."/>
        </authorList>
    </citation>
    <scope>NUCLEOTIDE SEQUENCE [LARGE SCALE GENOMIC DNA]</scope>
</reference>
<comment type="caution">
    <text evidence="1">The sequence shown here is derived from an EMBL/GenBank/DDBJ whole genome shotgun (WGS) entry which is preliminary data.</text>
</comment>
<gene>
    <name evidence="1" type="ORF">AVEN_199599_1</name>
</gene>
<proteinExistence type="predicted"/>